<comment type="cofactor">
    <cofactor evidence="1">
        <name>Mg(2+)</name>
        <dbReference type="ChEBI" id="CHEBI:18420"/>
    </cofactor>
</comment>
<dbReference type="Pfam" id="PF03737">
    <property type="entry name" value="RraA-like"/>
    <property type="match status" value="1"/>
</dbReference>
<protein>
    <recommendedName>
        <fullName evidence="2">DUF4246 domain-containing protein</fullName>
    </recommendedName>
</protein>
<keyword evidence="1" id="KW-0479">Metal-binding</keyword>
<dbReference type="SUPFAM" id="SSF89562">
    <property type="entry name" value="RraA-like"/>
    <property type="match status" value="1"/>
</dbReference>
<dbReference type="EMBL" id="CAAKMV010000134">
    <property type="protein sequence ID" value="VIO58592.1"/>
    <property type="molecule type" value="Genomic_DNA"/>
</dbReference>
<dbReference type="InterPro" id="IPR005493">
    <property type="entry name" value="RraA/RraA-like"/>
</dbReference>
<dbReference type="InterPro" id="IPR025340">
    <property type="entry name" value="DUF4246"/>
</dbReference>
<dbReference type="CDD" id="cd16841">
    <property type="entry name" value="RraA_family"/>
    <property type="match status" value="1"/>
</dbReference>
<sequence>MTNDILERLSALETNTIFDALDFLELQGATYGLRPLWDCPKIVGRASTILLGPKAEGSPPTVHLITPVIDSITADDRVLVIAGGVEGISSWGDIIANASKVEGIRGTIIDGMSRDIDGSRDIGYPVFGRGVTMISARNRLCIQELRSKAKFFEKTHLVPTLDASASIVKSDNYIDQSLHEELQAAFAKLKLEQKDDPDWHPRSNDMVQNLVHPSLFPLVYGRSRVFREEVVGVEDAIDRWSGKGEVIPKYQKPSSDKQRYYGTGIGGDQVDDSYWSENYQWLPSNVAFQEDGSVKFTSYINGLHPIKHREIYGTIEKLIEKALPAWDFCLACRRDHRMVGSCRIQPRFGMPDNPDDNNDANWTVALEDVPIRAKDESSDESMNDDERQFEDWKKIREPIQPEAPEFKAWDYGTKPGESLRERFRDIQVIVKMASIELTPDKPSFPAGG</sequence>
<feature type="domain" description="DUF4246" evidence="2">
    <location>
        <begin position="140"/>
        <end position="447"/>
    </location>
</feature>
<evidence type="ECO:0000313" key="3">
    <source>
        <dbReference type="EMBL" id="VIO58592.1"/>
    </source>
</evidence>
<dbReference type="InterPro" id="IPR049192">
    <property type="entry name" value="DUF4246_C"/>
</dbReference>
<reference evidence="3" key="1">
    <citation type="submission" date="2019-04" db="EMBL/GenBank/DDBJ databases">
        <authorList>
            <person name="Melise S."/>
            <person name="Noan J."/>
            <person name="Okalmin O."/>
        </authorList>
    </citation>
    <scope>NUCLEOTIDE SEQUENCE</scope>
    <source>
        <strain evidence="3">FN9</strain>
    </source>
</reference>
<keyword evidence="1" id="KW-0460">Magnesium</keyword>
<dbReference type="PANTHER" id="PTHR33119">
    <property type="entry name" value="IFI3P"/>
    <property type="match status" value="1"/>
</dbReference>
<dbReference type="AlphaFoldDB" id="A0A4E9DJT6"/>
<evidence type="ECO:0000256" key="1">
    <source>
        <dbReference type="PIRSR" id="PIRSR605493-1"/>
    </source>
</evidence>
<feature type="binding site" evidence="1">
    <location>
        <position position="115"/>
    </location>
    <ligand>
        <name>Mg(2+)</name>
        <dbReference type="ChEBI" id="CHEBI:18420"/>
    </ligand>
</feature>
<evidence type="ECO:0000259" key="2">
    <source>
        <dbReference type="Pfam" id="PF14033"/>
    </source>
</evidence>
<dbReference type="GO" id="GO:0046872">
    <property type="term" value="F:metal ion binding"/>
    <property type="evidence" value="ECO:0007669"/>
    <property type="project" value="UniProtKB-KW"/>
</dbReference>
<feature type="binding site" evidence="1">
    <location>
        <position position="114"/>
    </location>
    <ligand>
        <name>substrate</name>
    </ligand>
</feature>
<dbReference type="Pfam" id="PF14033">
    <property type="entry name" value="DUF4246"/>
    <property type="match status" value="1"/>
</dbReference>
<gene>
    <name evidence="3" type="ORF">FUG_LOCUS313174</name>
</gene>
<organism evidence="3">
    <name type="scientific">Gibberella zeae</name>
    <name type="common">Wheat head blight fungus</name>
    <name type="synonym">Fusarium graminearum</name>
    <dbReference type="NCBI Taxonomy" id="5518"/>
    <lineage>
        <taxon>Eukaryota</taxon>
        <taxon>Fungi</taxon>
        <taxon>Dikarya</taxon>
        <taxon>Ascomycota</taxon>
        <taxon>Pezizomycotina</taxon>
        <taxon>Sordariomycetes</taxon>
        <taxon>Hypocreomycetidae</taxon>
        <taxon>Hypocreales</taxon>
        <taxon>Nectriaceae</taxon>
        <taxon>Fusarium</taxon>
    </lineage>
</organism>
<proteinExistence type="predicted"/>
<feature type="binding site" evidence="1">
    <location>
        <begin position="92"/>
        <end position="95"/>
    </location>
    <ligand>
        <name>substrate</name>
    </ligand>
</feature>
<dbReference type="Gene3D" id="3.50.30.40">
    <property type="entry name" value="Ribonuclease E inhibitor RraA/RraA-like"/>
    <property type="match status" value="1"/>
</dbReference>
<name>A0A4E9DJT6_GIBZA</name>
<accession>A0A4E9DJT6</accession>
<dbReference type="InterPro" id="IPR036704">
    <property type="entry name" value="RraA/RraA-like_sf"/>
</dbReference>
<dbReference type="PANTHER" id="PTHR33119:SF1">
    <property type="entry name" value="FE2OG DIOXYGENASE DOMAIN-CONTAINING PROTEIN"/>
    <property type="match status" value="1"/>
</dbReference>